<keyword evidence="2" id="KW-0808">Transferase</keyword>
<gene>
    <name evidence="2" type="ORF">SAMN04488115_11636</name>
</gene>
<feature type="domain" description="Glycosyltransferase 2-like" evidence="1">
    <location>
        <begin position="343"/>
        <end position="463"/>
    </location>
</feature>
<organism evidence="2 3">
    <name type="scientific">Bosea lathyri</name>
    <dbReference type="NCBI Taxonomy" id="1036778"/>
    <lineage>
        <taxon>Bacteria</taxon>
        <taxon>Pseudomonadati</taxon>
        <taxon>Pseudomonadota</taxon>
        <taxon>Alphaproteobacteria</taxon>
        <taxon>Hyphomicrobiales</taxon>
        <taxon>Boseaceae</taxon>
        <taxon>Bosea</taxon>
    </lineage>
</organism>
<evidence type="ECO:0000259" key="1">
    <source>
        <dbReference type="Pfam" id="PF00535"/>
    </source>
</evidence>
<dbReference type="Gene3D" id="3.90.550.10">
    <property type="entry name" value="Spore Coat Polysaccharide Biosynthesis Protein SpsA, Chain A"/>
    <property type="match status" value="2"/>
</dbReference>
<dbReference type="Proteomes" id="UP000236743">
    <property type="component" value="Unassembled WGS sequence"/>
</dbReference>
<dbReference type="InterPro" id="IPR001173">
    <property type="entry name" value="Glyco_trans_2-like"/>
</dbReference>
<dbReference type="CDD" id="cd04186">
    <property type="entry name" value="GT_2_like_c"/>
    <property type="match status" value="1"/>
</dbReference>
<evidence type="ECO:0000313" key="3">
    <source>
        <dbReference type="Proteomes" id="UP000236743"/>
    </source>
</evidence>
<dbReference type="AlphaFoldDB" id="A0A1H6D4W9"/>
<dbReference type="OrthoDB" id="9783791at2"/>
<evidence type="ECO:0000313" key="2">
    <source>
        <dbReference type="EMBL" id="SEG80350.1"/>
    </source>
</evidence>
<dbReference type="PANTHER" id="PTHR43179:SF7">
    <property type="entry name" value="RHAMNOSYLTRANSFERASE WBBL"/>
    <property type="match status" value="1"/>
</dbReference>
<dbReference type="Pfam" id="PF00535">
    <property type="entry name" value="Glycos_transf_2"/>
    <property type="match status" value="2"/>
</dbReference>
<dbReference type="PANTHER" id="PTHR43179">
    <property type="entry name" value="RHAMNOSYLTRANSFERASE WBBL"/>
    <property type="match status" value="1"/>
</dbReference>
<dbReference type="GO" id="GO:0016740">
    <property type="term" value="F:transferase activity"/>
    <property type="evidence" value="ECO:0007669"/>
    <property type="project" value="UniProtKB-KW"/>
</dbReference>
<dbReference type="InterPro" id="IPR029044">
    <property type="entry name" value="Nucleotide-diphossugar_trans"/>
</dbReference>
<reference evidence="2 3" key="1">
    <citation type="submission" date="2016-10" db="EMBL/GenBank/DDBJ databases">
        <authorList>
            <person name="de Groot N.N."/>
        </authorList>
    </citation>
    <scope>NUCLEOTIDE SEQUENCE [LARGE SCALE GENOMIC DNA]</scope>
    <source>
        <strain evidence="2 3">DSM 26656</strain>
    </source>
</reference>
<proteinExistence type="predicted"/>
<protein>
    <submittedName>
        <fullName evidence="2">Glycosyltransferase, GT2 family</fullName>
    </submittedName>
</protein>
<dbReference type="EMBL" id="FNUY01000016">
    <property type="protein sequence ID" value="SEG80350.1"/>
    <property type="molecule type" value="Genomic_DNA"/>
</dbReference>
<dbReference type="RefSeq" id="WP_103875374.1">
    <property type="nucleotide sequence ID" value="NZ_FNUY01000016.1"/>
</dbReference>
<name>A0A1H6D4W9_9HYPH</name>
<accession>A0A1H6D4W9</accession>
<dbReference type="SUPFAM" id="SSF53448">
    <property type="entry name" value="Nucleotide-diphospho-sugar transferases"/>
    <property type="match status" value="2"/>
</dbReference>
<sequence length="613" mass="69074">MPSITEPLWRAVRRAGGLGAALRRVTDVLRSEGARGLLRRLQRTVRQEARYEDWIARFDDRPEDDRAAMDALLLALRERPLFSIIMPVFETPAALLEAAVSSVRSQIYPHWELCVCDDGSSSPRIAAFLDSLSREEPRIKWTRLTRNQNISAASNASLTLATGDWIIPLDHDDLLRPHALLEVALAAEANPYARLIYSDEDKIDASGTKRFDAHFKPDWSPDLLRSFNYVSHLAALKREDVLRVGGWTLGMEGAQDHDLYLKVTETLDRRQILHIPKILYHWRVAENSTAGSDAAKPYAVAAMASAIASHLERTGREGDVTLLDDAPVARVRYRLPERAPLATIIIPNKNMAALIRACITSIRSKTTYPHYEILIVDNGSTDYETLRLYDEFKRQGIVIADYPAEFNYSAMNNLGIREARGEVLVFLNNDTSVIGEDWLSELVVNAIRPEVGCVGAKLYFDDDTIQHAGVFVGVCGIACHPYRGFDKGDFGYFGRLRVTQNLSAVTAACLAVKRTIALEVGGFDEIALKIALNDVDFCLKVHAAGYYNVWTPFAELYHFESKTRGYEIGPEKRARFQRESEILNERWQQYVTLDPYYSPHLTRTNEAVTIRTE</sequence>
<keyword evidence="3" id="KW-1185">Reference proteome</keyword>
<feature type="domain" description="Glycosyltransferase 2-like" evidence="1">
    <location>
        <begin position="83"/>
        <end position="195"/>
    </location>
</feature>
<dbReference type="CDD" id="cd04184">
    <property type="entry name" value="GT2_RfbC_Mx_like"/>
    <property type="match status" value="1"/>
</dbReference>